<evidence type="ECO:0000313" key="2">
    <source>
        <dbReference type="Proteomes" id="UP000193900"/>
    </source>
</evidence>
<sequence length="198" mass="20926">MKHSIALVAALAVSACTTSSGLSTSDVEEILDDFRLDAERLSDRSETPNRAVPTSGRGFYDGQAGIVMDTGPEETIVVGEGTMTARFGRSEIDGRYTDFVGTDQNGAISDYDGTLVVSNGFLDPDDRGNFVGTLRADLRRDSEPDTSPGIRVRGTIAGNFRGDNAQALIAASEDDDNIGLTDGDIADTTVVITGRARN</sequence>
<protein>
    <recommendedName>
        <fullName evidence="3">Transferrin-binding protein B C-lobe/N-lobe beta barrel domain-containing protein</fullName>
    </recommendedName>
</protein>
<evidence type="ECO:0000313" key="1">
    <source>
        <dbReference type="EMBL" id="SLN41560.1"/>
    </source>
</evidence>
<dbReference type="RefSeq" id="WP_085878531.1">
    <property type="nucleotide sequence ID" value="NZ_FWFZ01000006.1"/>
</dbReference>
<evidence type="ECO:0008006" key="3">
    <source>
        <dbReference type="Google" id="ProtNLM"/>
    </source>
</evidence>
<accession>A0A1Y5SN49</accession>
<dbReference type="Proteomes" id="UP000193900">
    <property type="component" value="Unassembled WGS sequence"/>
</dbReference>
<proteinExistence type="predicted"/>
<dbReference type="EMBL" id="FWFZ01000006">
    <property type="protein sequence ID" value="SLN41560.1"/>
    <property type="molecule type" value="Genomic_DNA"/>
</dbReference>
<name>A0A1Y5SN49_9RHOB</name>
<reference evidence="1 2" key="1">
    <citation type="submission" date="2017-03" db="EMBL/GenBank/DDBJ databases">
        <authorList>
            <person name="Afonso C.L."/>
            <person name="Miller P.J."/>
            <person name="Scott M.A."/>
            <person name="Spackman E."/>
            <person name="Goraichik I."/>
            <person name="Dimitrov K.M."/>
            <person name="Suarez D.L."/>
            <person name="Swayne D.E."/>
        </authorList>
    </citation>
    <scope>NUCLEOTIDE SEQUENCE [LARGE SCALE GENOMIC DNA]</scope>
    <source>
        <strain evidence="1 2">CECT 7023</strain>
    </source>
</reference>
<dbReference type="AlphaFoldDB" id="A0A1Y5SN49"/>
<keyword evidence="2" id="KW-1185">Reference proteome</keyword>
<organism evidence="1 2">
    <name type="scientific">Roseisalinus antarcticus</name>
    <dbReference type="NCBI Taxonomy" id="254357"/>
    <lineage>
        <taxon>Bacteria</taxon>
        <taxon>Pseudomonadati</taxon>
        <taxon>Pseudomonadota</taxon>
        <taxon>Alphaproteobacteria</taxon>
        <taxon>Rhodobacterales</taxon>
        <taxon>Roseobacteraceae</taxon>
        <taxon>Roseisalinus</taxon>
    </lineage>
</organism>
<dbReference type="PROSITE" id="PS51257">
    <property type="entry name" value="PROKAR_LIPOPROTEIN"/>
    <property type="match status" value="1"/>
</dbReference>
<gene>
    <name evidence="1" type="ORF">ROA7023_01667</name>
</gene>